<evidence type="ECO:0000256" key="1">
    <source>
        <dbReference type="SAM" id="Phobius"/>
    </source>
</evidence>
<dbReference type="EMBL" id="AMEM01000022">
    <property type="protein sequence ID" value="EKX89759.1"/>
    <property type="molecule type" value="Genomic_DNA"/>
</dbReference>
<feature type="transmembrane region" description="Helical" evidence="1">
    <location>
        <begin position="12"/>
        <end position="31"/>
    </location>
</feature>
<dbReference type="HOGENOM" id="CLU_136788_5_0_11"/>
<evidence type="ECO:0000313" key="3">
    <source>
        <dbReference type="Proteomes" id="UP000010445"/>
    </source>
</evidence>
<feature type="transmembrane region" description="Helical" evidence="1">
    <location>
        <begin position="82"/>
        <end position="102"/>
    </location>
</feature>
<organism evidence="2 3">
    <name type="scientific">Corynebacterium durum F0235</name>
    <dbReference type="NCBI Taxonomy" id="1035195"/>
    <lineage>
        <taxon>Bacteria</taxon>
        <taxon>Bacillati</taxon>
        <taxon>Actinomycetota</taxon>
        <taxon>Actinomycetes</taxon>
        <taxon>Mycobacteriales</taxon>
        <taxon>Corynebacteriaceae</taxon>
        <taxon>Corynebacterium</taxon>
    </lineage>
</organism>
<evidence type="ECO:0000313" key="2">
    <source>
        <dbReference type="EMBL" id="EKX89759.1"/>
    </source>
</evidence>
<accession>L1MFL7</accession>
<dbReference type="Proteomes" id="UP000010445">
    <property type="component" value="Unassembled WGS sequence"/>
</dbReference>
<dbReference type="RefSeq" id="WP_006063891.1">
    <property type="nucleotide sequence ID" value="NZ_KB290831.1"/>
</dbReference>
<keyword evidence="1" id="KW-0472">Membrane</keyword>
<protein>
    <recommendedName>
        <fullName evidence="4">YGGT family protein</fullName>
    </recommendedName>
</protein>
<dbReference type="PATRIC" id="fig|1035195.3.peg.1501"/>
<comment type="caution">
    <text evidence="2">The sequence shown here is derived from an EMBL/GenBank/DDBJ whole genome shotgun (WGS) entry which is preliminary data.</text>
</comment>
<keyword evidence="3" id="KW-1185">Reference proteome</keyword>
<dbReference type="InterPro" id="IPR003425">
    <property type="entry name" value="CCB3/YggT"/>
</dbReference>
<sequence length="106" mass="12131">MRGELSARVGSVSIALNVLDLLLEIFKWILLVRIVIEMIQSFSRNFRPPRWFAVIAEPLFVVTDPPIKALRRLIPPIRMGGVALDLSVLVLFFAIMIVQMILRYLI</sequence>
<keyword evidence="1" id="KW-1133">Transmembrane helix</keyword>
<gene>
    <name evidence="2" type="ORF">HMPREF9997_01662</name>
</gene>
<dbReference type="eggNOG" id="COG0762">
    <property type="taxonomic scope" value="Bacteria"/>
</dbReference>
<evidence type="ECO:0008006" key="4">
    <source>
        <dbReference type="Google" id="ProtNLM"/>
    </source>
</evidence>
<dbReference type="Pfam" id="PF02325">
    <property type="entry name" value="CCB3_YggT"/>
    <property type="match status" value="1"/>
</dbReference>
<dbReference type="GO" id="GO:0016020">
    <property type="term" value="C:membrane"/>
    <property type="evidence" value="ECO:0007669"/>
    <property type="project" value="InterPro"/>
</dbReference>
<dbReference type="AlphaFoldDB" id="L1MFL7"/>
<proteinExistence type="predicted"/>
<dbReference type="OrthoDB" id="3216131at2"/>
<reference evidence="2 3" key="1">
    <citation type="submission" date="2012-05" db="EMBL/GenBank/DDBJ databases">
        <authorList>
            <person name="Weinstock G."/>
            <person name="Sodergren E."/>
            <person name="Lobos E.A."/>
            <person name="Fulton L."/>
            <person name="Fulton R."/>
            <person name="Courtney L."/>
            <person name="Fronick C."/>
            <person name="O'Laughlin M."/>
            <person name="Godfrey J."/>
            <person name="Wilson R.M."/>
            <person name="Miner T."/>
            <person name="Farmer C."/>
            <person name="Delehaunty K."/>
            <person name="Cordes M."/>
            <person name="Minx P."/>
            <person name="Tomlinson C."/>
            <person name="Chen J."/>
            <person name="Wollam A."/>
            <person name="Pepin K.H."/>
            <person name="Bhonagiri V."/>
            <person name="Zhang X."/>
            <person name="Suruliraj S."/>
            <person name="Warren W."/>
            <person name="Mitreva M."/>
            <person name="Mardis E.R."/>
            <person name="Wilson R.K."/>
        </authorList>
    </citation>
    <scope>NUCLEOTIDE SEQUENCE [LARGE SCALE GENOMIC DNA]</scope>
    <source>
        <strain evidence="2 3">F0235</strain>
    </source>
</reference>
<name>L1MFL7_9CORY</name>
<keyword evidence="1" id="KW-0812">Transmembrane</keyword>
<dbReference type="GeneID" id="84897419"/>
<dbReference type="STRING" id="1035195.HMPREF9997_01662"/>